<dbReference type="Proteomes" id="UP001500238">
    <property type="component" value="Unassembled WGS sequence"/>
</dbReference>
<reference evidence="2 3" key="1">
    <citation type="journal article" date="2019" name="Int. J. Syst. Evol. Microbiol.">
        <title>The Global Catalogue of Microorganisms (GCM) 10K type strain sequencing project: providing services to taxonomists for standard genome sequencing and annotation.</title>
        <authorList>
            <consortium name="The Broad Institute Genomics Platform"/>
            <consortium name="The Broad Institute Genome Sequencing Center for Infectious Disease"/>
            <person name="Wu L."/>
            <person name="Ma J."/>
        </authorList>
    </citation>
    <scope>NUCLEOTIDE SEQUENCE [LARGE SCALE GENOMIC DNA]</scope>
    <source>
        <strain evidence="2 3">JCM 14603</strain>
    </source>
</reference>
<dbReference type="PANTHER" id="PTHR31270:SF1">
    <property type="entry name" value="GLUTAMINYL-PEPTIDE CYCLOTRANSFERASE"/>
    <property type="match status" value="1"/>
</dbReference>
<gene>
    <name evidence="2" type="ORF">GCM10009102_00430</name>
</gene>
<dbReference type="EMBL" id="BAAAES010000001">
    <property type="protein sequence ID" value="GAA0656465.1"/>
    <property type="molecule type" value="Genomic_DNA"/>
</dbReference>
<evidence type="ECO:0008006" key="4">
    <source>
        <dbReference type="Google" id="ProtNLM"/>
    </source>
</evidence>
<proteinExistence type="predicted"/>
<evidence type="ECO:0000256" key="1">
    <source>
        <dbReference type="SAM" id="SignalP"/>
    </source>
</evidence>
<dbReference type="PANTHER" id="PTHR31270">
    <property type="entry name" value="GLUTAMINYL-PEPTIDE CYCLOTRANSFERASE"/>
    <property type="match status" value="1"/>
</dbReference>
<keyword evidence="3" id="KW-1185">Reference proteome</keyword>
<sequence>MVKVAVALAIVGAIGGSAWQATRPTTQAPPAAAVAQAGQTGQARPMGQAGQVGPMGQAGQLGPTPAAEAGVPVYAATVVARFPHDTGAFTEGLLFCGGALYESTGKEGASDIRRVNLFDGKVLARARIAPDLFGEGIGCWKNTLLSVTWKTGLGFRWALPALTRAGKPFRYAGEGWGMTSDGRDIILSDGTPTLRRMDPATFAERGRIAVSLNGRPLQKLNELEAYRGRILANVWMTGFVARIDPATGKVDGLIDLRPIIAEIANADPDAVANGIAYDPSGDRLFVTGKYWPTLFEIKLGDEVGRAQPSQ</sequence>
<accession>A0ABN1HKQ1</accession>
<evidence type="ECO:0000313" key="3">
    <source>
        <dbReference type="Proteomes" id="UP001500238"/>
    </source>
</evidence>
<comment type="caution">
    <text evidence="2">The sequence shown here is derived from an EMBL/GenBank/DDBJ whole genome shotgun (WGS) entry which is preliminary data.</text>
</comment>
<evidence type="ECO:0000313" key="2">
    <source>
        <dbReference type="EMBL" id="GAA0656465.1"/>
    </source>
</evidence>
<dbReference type="Pfam" id="PF05096">
    <property type="entry name" value="Glu_cyclase_2"/>
    <property type="match status" value="1"/>
</dbReference>
<keyword evidence="1" id="KW-0732">Signal</keyword>
<dbReference type="InterPro" id="IPR007788">
    <property type="entry name" value="QCT"/>
</dbReference>
<name>A0ABN1HKQ1_9SPHN</name>
<feature type="chain" id="PRO_5045706256" description="Glutamine cyclotransferase" evidence="1">
    <location>
        <begin position="21"/>
        <end position="310"/>
    </location>
</feature>
<dbReference type="SUPFAM" id="SSF63825">
    <property type="entry name" value="YWTD domain"/>
    <property type="match status" value="1"/>
</dbReference>
<organism evidence="2 3">
    <name type="scientific">Sphingomonas insulae</name>
    <dbReference type="NCBI Taxonomy" id="424800"/>
    <lineage>
        <taxon>Bacteria</taxon>
        <taxon>Pseudomonadati</taxon>
        <taxon>Pseudomonadota</taxon>
        <taxon>Alphaproteobacteria</taxon>
        <taxon>Sphingomonadales</taxon>
        <taxon>Sphingomonadaceae</taxon>
        <taxon>Sphingomonas</taxon>
    </lineage>
</organism>
<protein>
    <recommendedName>
        <fullName evidence="4">Glutamine cyclotransferase</fullName>
    </recommendedName>
</protein>
<feature type="signal peptide" evidence="1">
    <location>
        <begin position="1"/>
        <end position="20"/>
    </location>
</feature>